<protein>
    <submittedName>
        <fullName evidence="1">Uncharacterized protein</fullName>
    </submittedName>
</protein>
<gene>
    <name evidence="1" type="ORF">EVAR_101871_1</name>
</gene>
<evidence type="ECO:0000313" key="1">
    <source>
        <dbReference type="EMBL" id="GBP03551.1"/>
    </source>
</evidence>
<dbReference type="EMBL" id="BGZK01000010">
    <property type="protein sequence ID" value="GBP03551.1"/>
    <property type="molecule type" value="Genomic_DNA"/>
</dbReference>
<accession>A0A4C1SR62</accession>
<name>A0A4C1SR62_EUMVA</name>
<keyword evidence="2" id="KW-1185">Reference proteome</keyword>
<dbReference type="AlphaFoldDB" id="A0A4C1SR62"/>
<sequence>MMKKRSSRKSLSVLSKIHNVDTAHETIKQYTFARISLRGLYFKHSMCGVCVSTPPNDLRYHTTTILRPTT</sequence>
<proteinExistence type="predicted"/>
<organism evidence="1 2">
    <name type="scientific">Eumeta variegata</name>
    <name type="common">Bagworm moth</name>
    <name type="synonym">Eumeta japonica</name>
    <dbReference type="NCBI Taxonomy" id="151549"/>
    <lineage>
        <taxon>Eukaryota</taxon>
        <taxon>Metazoa</taxon>
        <taxon>Ecdysozoa</taxon>
        <taxon>Arthropoda</taxon>
        <taxon>Hexapoda</taxon>
        <taxon>Insecta</taxon>
        <taxon>Pterygota</taxon>
        <taxon>Neoptera</taxon>
        <taxon>Endopterygota</taxon>
        <taxon>Lepidoptera</taxon>
        <taxon>Glossata</taxon>
        <taxon>Ditrysia</taxon>
        <taxon>Tineoidea</taxon>
        <taxon>Psychidae</taxon>
        <taxon>Oiketicinae</taxon>
        <taxon>Eumeta</taxon>
    </lineage>
</organism>
<reference evidence="1 2" key="1">
    <citation type="journal article" date="2019" name="Commun. Biol.">
        <title>The bagworm genome reveals a unique fibroin gene that provides high tensile strength.</title>
        <authorList>
            <person name="Kono N."/>
            <person name="Nakamura H."/>
            <person name="Ohtoshi R."/>
            <person name="Tomita M."/>
            <person name="Numata K."/>
            <person name="Arakawa K."/>
        </authorList>
    </citation>
    <scope>NUCLEOTIDE SEQUENCE [LARGE SCALE GENOMIC DNA]</scope>
</reference>
<evidence type="ECO:0000313" key="2">
    <source>
        <dbReference type="Proteomes" id="UP000299102"/>
    </source>
</evidence>
<comment type="caution">
    <text evidence="1">The sequence shown here is derived from an EMBL/GenBank/DDBJ whole genome shotgun (WGS) entry which is preliminary data.</text>
</comment>
<dbReference type="Proteomes" id="UP000299102">
    <property type="component" value="Unassembled WGS sequence"/>
</dbReference>